<dbReference type="RefSeq" id="WP_252821889.1">
    <property type="nucleotide sequence ID" value="NZ_JAMXQS010000009.1"/>
</dbReference>
<evidence type="ECO:0000313" key="3">
    <source>
        <dbReference type="Proteomes" id="UP001205906"/>
    </source>
</evidence>
<keyword evidence="1" id="KW-0812">Transmembrane</keyword>
<feature type="transmembrane region" description="Helical" evidence="1">
    <location>
        <begin position="118"/>
        <end position="141"/>
    </location>
</feature>
<protein>
    <submittedName>
        <fullName evidence="2">DUF3667 domain-containing protein</fullName>
    </submittedName>
</protein>
<keyword evidence="1" id="KW-1133">Transmembrane helix</keyword>
<name>A0ABT1CAN1_9HYPH</name>
<dbReference type="Pfam" id="PF12412">
    <property type="entry name" value="DUF3667"/>
    <property type="match status" value="1"/>
</dbReference>
<feature type="transmembrane region" description="Helical" evidence="1">
    <location>
        <begin position="51"/>
        <end position="69"/>
    </location>
</feature>
<dbReference type="EMBL" id="JAMXQS010000009">
    <property type="protein sequence ID" value="MCO6051888.1"/>
    <property type="molecule type" value="Genomic_DNA"/>
</dbReference>
<keyword evidence="3" id="KW-1185">Reference proteome</keyword>
<keyword evidence="1" id="KW-0472">Membrane</keyword>
<organism evidence="2 3">
    <name type="scientific">Mesorhizobium liriopis</name>
    <dbReference type="NCBI Taxonomy" id="2953882"/>
    <lineage>
        <taxon>Bacteria</taxon>
        <taxon>Pseudomonadati</taxon>
        <taxon>Pseudomonadota</taxon>
        <taxon>Alphaproteobacteria</taxon>
        <taxon>Hyphomicrobiales</taxon>
        <taxon>Phyllobacteriaceae</taxon>
        <taxon>Mesorhizobium</taxon>
    </lineage>
</organism>
<feature type="transmembrane region" description="Helical" evidence="1">
    <location>
        <begin position="89"/>
        <end position="106"/>
    </location>
</feature>
<evidence type="ECO:0000256" key="1">
    <source>
        <dbReference type="SAM" id="Phobius"/>
    </source>
</evidence>
<dbReference type="InterPro" id="IPR022134">
    <property type="entry name" value="DUF3667"/>
</dbReference>
<accession>A0ABT1CAN1</accession>
<reference evidence="2 3" key="1">
    <citation type="submission" date="2022-06" db="EMBL/GenBank/DDBJ databases">
        <title>Mesorhizobium sp. strain RP14 Genome sequencing and assembly.</title>
        <authorList>
            <person name="Kim I."/>
        </authorList>
    </citation>
    <scope>NUCLEOTIDE SEQUENCE [LARGE SCALE GENOMIC DNA]</scope>
    <source>
        <strain evidence="3">RP14(2022)</strain>
    </source>
</reference>
<gene>
    <name evidence="2" type="ORF">NGM99_19045</name>
</gene>
<comment type="caution">
    <text evidence="2">The sequence shown here is derived from an EMBL/GenBank/DDBJ whole genome shotgun (WGS) entry which is preliminary data.</text>
</comment>
<proteinExistence type="predicted"/>
<dbReference type="Proteomes" id="UP001205906">
    <property type="component" value="Unassembled WGS sequence"/>
</dbReference>
<feature type="transmembrane region" description="Helical" evidence="1">
    <location>
        <begin position="187"/>
        <end position="209"/>
    </location>
</feature>
<evidence type="ECO:0000313" key="2">
    <source>
        <dbReference type="EMBL" id="MCO6051888.1"/>
    </source>
</evidence>
<feature type="transmembrane region" description="Helical" evidence="1">
    <location>
        <begin position="153"/>
        <end position="175"/>
    </location>
</feature>
<sequence>MRDLGTEAWDKLRWFENSLVKAGLRVVLQPGSVARDYVLGARASHVHPLKLLLAAIVLLLLVIAQTGYLTTTSATLSRALELVQSYSKWSFSLGLVAVLVASHLVFWRVRGFNFVEHLVLATYTHFVILVASILSLSPLLFHATPELIKEHRFWSSQIMPWVEGGIVFLAFTQFFGIPWRQQWWRPLLGAVAFFFVKKGLLFLYAWAVIKLVMAQLQ</sequence>